<name>Q1ZUA8_PHOAS</name>
<dbReference type="GO" id="GO:0016491">
    <property type="term" value="F:oxidoreductase activity"/>
    <property type="evidence" value="ECO:0007669"/>
    <property type="project" value="UniProtKB-KW"/>
</dbReference>
<dbReference type="PANTHER" id="PTHR43400">
    <property type="entry name" value="FUMARATE REDUCTASE"/>
    <property type="match status" value="1"/>
</dbReference>
<dbReference type="SUPFAM" id="SSF56425">
    <property type="entry name" value="Succinate dehydrogenase/fumarate reductase flavoprotein, catalytic domain"/>
    <property type="match status" value="1"/>
</dbReference>
<gene>
    <name evidence="6" type="ORF">VAS14_14334</name>
</gene>
<comment type="cofactor">
    <cofactor evidence="1">
        <name>FAD</name>
        <dbReference type="ChEBI" id="CHEBI:57692"/>
    </cofactor>
</comment>
<dbReference type="SUPFAM" id="SSF51905">
    <property type="entry name" value="FAD/NAD(P)-binding domain"/>
    <property type="match status" value="1"/>
</dbReference>
<proteinExistence type="predicted"/>
<sequence>MVLKNGEKVGADLVGMEYVQLMPIGDPKSGALLTGLIVPPENFVFVNNQGKRFVDECESRDVLSRSFFDNGGVVYMIADEAIRKTAANTTDETIEREIEEGIIIKADSIEELAQKINVPTEALTETIRRYNSYVDEGRDPEFHKGALGLKVEKAPFYATPRKPSVHHTMGGLKINTQACVLDKTGTPISGLYAADEVTGGIHAGNRLGGNALIDIFTYGRIAGDSVSNRV</sequence>
<evidence type="ECO:0000256" key="4">
    <source>
        <dbReference type="ARBA" id="ARBA00023002"/>
    </source>
</evidence>
<dbReference type="InterPro" id="IPR050315">
    <property type="entry name" value="FAD-oxidoreductase_2"/>
</dbReference>
<dbReference type="EMBL" id="AAOJ01000001">
    <property type="protein sequence ID" value="EAS66502.1"/>
    <property type="molecule type" value="Genomic_DNA"/>
</dbReference>
<evidence type="ECO:0000313" key="6">
    <source>
        <dbReference type="EMBL" id="EAS66502.1"/>
    </source>
</evidence>
<dbReference type="InterPro" id="IPR027477">
    <property type="entry name" value="Succ_DH/fumarate_Rdtase_cat_sf"/>
</dbReference>
<evidence type="ECO:0000256" key="1">
    <source>
        <dbReference type="ARBA" id="ARBA00001974"/>
    </source>
</evidence>
<dbReference type="AlphaFoldDB" id="Q1ZUA8"/>
<keyword evidence="4" id="KW-0560">Oxidoreductase</keyword>
<keyword evidence="2" id="KW-0285">Flavoprotein</keyword>
<dbReference type="Gene3D" id="3.50.50.60">
    <property type="entry name" value="FAD/NAD(P)-binding domain"/>
    <property type="match status" value="1"/>
</dbReference>
<keyword evidence="3" id="KW-0274">FAD</keyword>
<dbReference type="Proteomes" id="UP000001603">
    <property type="component" value="Unassembled WGS sequence"/>
</dbReference>
<reference evidence="6 7" key="1">
    <citation type="journal article" date="2009" name="Proc. Natl. Acad. Sci. U.S.A.">
        <title>The genomic basis of trophic strategy in marine bacteria.</title>
        <authorList>
            <person name="Lauro F.M."/>
            <person name="McDougald D."/>
            <person name="Thomas T."/>
            <person name="Williams T.J."/>
            <person name="Egan S."/>
            <person name="Rice S."/>
            <person name="DeMaere M.Z."/>
            <person name="Ting L."/>
            <person name="Ertan H."/>
            <person name="Johnson J."/>
            <person name="Ferriera S."/>
            <person name="Lapidus A."/>
            <person name="Anderson I."/>
            <person name="Kyrpides N."/>
            <person name="Munk A.C."/>
            <person name="Detter C."/>
            <person name="Han C.S."/>
            <person name="Brown M.V."/>
            <person name="Robb F.T."/>
            <person name="Kjelleberg S."/>
            <person name="Cavicchioli R."/>
        </authorList>
    </citation>
    <scope>NUCLEOTIDE SEQUENCE [LARGE SCALE GENOMIC DNA]</scope>
    <source>
        <strain evidence="6 7">S14</strain>
    </source>
</reference>
<dbReference type="HOGENOM" id="CLU_011398_2_1_6"/>
<accession>Q1ZUA8</accession>
<protein>
    <recommendedName>
        <fullName evidence="5">FAD-dependent oxidoreductase 2 FAD-binding domain-containing protein</fullName>
    </recommendedName>
</protein>
<comment type="caution">
    <text evidence="6">The sequence shown here is derived from an EMBL/GenBank/DDBJ whole genome shotgun (WGS) entry which is preliminary data.</text>
</comment>
<organism evidence="6 7">
    <name type="scientific">Photobacterium angustum (strain S14 / CCUG 15956)</name>
    <name type="common">Vibrio sp. (strain S14 / CCUG 15956)</name>
    <dbReference type="NCBI Taxonomy" id="314292"/>
    <lineage>
        <taxon>Bacteria</taxon>
        <taxon>Pseudomonadati</taxon>
        <taxon>Pseudomonadota</taxon>
        <taxon>Gammaproteobacteria</taxon>
        <taxon>Vibrionales</taxon>
        <taxon>Vibrionaceae</taxon>
        <taxon>Photobacterium</taxon>
    </lineage>
</organism>
<dbReference type="Gene3D" id="3.90.700.10">
    <property type="entry name" value="Succinate dehydrogenase/fumarate reductase flavoprotein, catalytic domain"/>
    <property type="match status" value="1"/>
</dbReference>
<dbReference type="InterPro" id="IPR036188">
    <property type="entry name" value="FAD/NAD-bd_sf"/>
</dbReference>
<dbReference type="PANTHER" id="PTHR43400:SF7">
    <property type="entry name" value="FAD-DEPENDENT OXIDOREDUCTASE 2 FAD BINDING DOMAIN-CONTAINING PROTEIN"/>
    <property type="match status" value="1"/>
</dbReference>
<evidence type="ECO:0000256" key="3">
    <source>
        <dbReference type="ARBA" id="ARBA00022827"/>
    </source>
</evidence>
<dbReference type="eggNOG" id="COG1053">
    <property type="taxonomic scope" value="Bacteria"/>
</dbReference>
<dbReference type="InterPro" id="IPR003953">
    <property type="entry name" value="FAD-dep_OxRdtase_2_FAD-bd"/>
</dbReference>
<feature type="domain" description="FAD-dependent oxidoreductase 2 FAD-binding" evidence="5">
    <location>
        <begin position="7"/>
        <end position="212"/>
    </location>
</feature>
<evidence type="ECO:0000256" key="2">
    <source>
        <dbReference type="ARBA" id="ARBA00022630"/>
    </source>
</evidence>
<evidence type="ECO:0000259" key="5">
    <source>
        <dbReference type="Pfam" id="PF00890"/>
    </source>
</evidence>
<dbReference type="Pfam" id="PF00890">
    <property type="entry name" value="FAD_binding_2"/>
    <property type="match status" value="1"/>
</dbReference>
<evidence type="ECO:0000313" key="7">
    <source>
        <dbReference type="Proteomes" id="UP000001603"/>
    </source>
</evidence>